<reference evidence="8" key="1">
    <citation type="submission" date="2006-08" db="EMBL/GenBank/DDBJ databases">
        <title>Complete sequence of Alkalilimnicola ehrilichei MLHE-1.</title>
        <authorList>
            <person name="Copeland A."/>
            <person name="Lucas S."/>
            <person name="Lapidus A."/>
            <person name="Barry K."/>
            <person name="Detter J.C."/>
            <person name="Glavina del Rio T."/>
            <person name="Hammon N."/>
            <person name="Israni S."/>
            <person name="Dalin E."/>
            <person name="Tice H."/>
            <person name="Pitluck S."/>
            <person name="Sims D."/>
            <person name="Brettin T."/>
            <person name="Bruce D."/>
            <person name="Han C."/>
            <person name="Tapia R."/>
            <person name="Gilna P."/>
            <person name="Schmutz J."/>
            <person name="Larimer F."/>
            <person name="Land M."/>
            <person name="Hauser L."/>
            <person name="Kyrpides N."/>
            <person name="Mikhailova N."/>
            <person name="Oremland R.S."/>
            <person name="Hoeft S.E."/>
            <person name="Switzer-Blum J."/>
            <person name="Kulp T."/>
            <person name="King G."/>
            <person name="Tabita R."/>
            <person name="Witte B."/>
            <person name="Santini J.M."/>
            <person name="Basu P."/>
            <person name="Hollibaugh J.T."/>
            <person name="Xie G."/>
            <person name="Stolz J.F."/>
            <person name="Richardson P."/>
        </authorList>
    </citation>
    <scope>NUCLEOTIDE SEQUENCE [LARGE SCALE GENOMIC DNA]</scope>
    <source>
        <strain evidence="8">ATCC BAA-1101 / DSM 17681 / MLHE-1</strain>
    </source>
</reference>
<dbReference type="Pfam" id="PF02353">
    <property type="entry name" value="CMAS"/>
    <property type="match status" value="1"/>
</dbReference>
<dbReference type="Proteomes" id="UP000001962">
    <property type="component" value="Chromosome"/>
</dbReference>
<dbReference type="InterPro" id="IPR003333">
    <property type="entry name" value="CMAS"/>
</dbReference>
<dbReference type="PANTHER" id="PTHR43667">
    <property type="entry name" value="CYCLOPROPANE-FATTY-ACYL-PHOSPHOLIPID SYNTHASE"/>
    <property type="match status" value="1"/>
</dbReference>
<evidence type="ECO:0000256" key="4">
    <source>
        <dbReference type="ARBA" id="ARBA00022691"/>
    </source>
</evidence>
<evidence type="ECO:0000256" key="2">
    <source>
        <dbReference type="ARBA" id="ARBA00022603"/>
    </source>
</evidence>
<gene>
    <name evidence="7" type="ordered locus">Mlg_0317</name>
</gene>
<name>Q0ABW5_ALKEH</name>
<keyword evidence="8" id="KW-1185">Reference proteome</keyword>
<dbReference type="GO" id="GO:0008825">
    <property type="term" value="F:cyclopropane-fatty-acyl-phospholipid synthase activity"/>
    <property type="evidence" value="ECO:0007669"/>
    <property type="project" value="UniProtKB-EC"/>
</dbReference>
<keyword evidence="5" id="KW-0443">Lipid metabolism</keyword>
<proteinExistence type="inferred from homology"/>
<evidence type="ECO:0000256" key="1">
    <source>
        <dbReference type="ARBA" id="ARBA00010815"/>
    </source>
</evidence>
<dbReference type="PIRSF" id="PIRSF003085">
    <property type="entry name" value="CMAS"/>
    <property type="match status" value="1"/>
</dbReference>
<dbReference type="PANTHER" id="PTHR43667:SF1">
    <property type="entry name" value="CYCLOPROPANE-FATTY-ACYL-PHOSPHOLIPID SYNTHASE"/>
    <property type="match status" value="1"/>
</dbReference>
<dbReference type="InterPro" id="IPR050723">
    <property type="entry name" value="CFA/CMAS"/>
</dbReference>
<dbReference type="eggNOG" id="COG2230">
    <property type="taxonomic scope" value="Bacteria"/>
</dbReference>
<dbReference type="EMBL" id="CP000453">
    <property type="protein sequence ID" value="ABI55672.1"/>
    <property type="molecule type" value="Genomic_DNA"/>
</dbReference>
<dbReference type="HOGENOM" id="CLU_026434_6_1_6"/>
<evidence type="ECO:0000313" key="7">
    <source>
        <dbReference type="EMBL" id="ABI55672.1"/>
    </source>
</evidence>
<dbReference type="KEGG" id="aeh:Mlg_0317"/>
<comment type="similarity">
    <text evidence="1">Belongs to the CFA/CMAS family.</text>
</comment>
<dbReference type="GO" id="GO:0032259">
    <property type="term" value="P:methylation"/>
    <property type="evidence" value="ECO:0007669"/>
    <property type="project" value="UniProtKB-KW"/>
</dbReference>
<keyword evidence="3 7" id="KW-0808">Transferase</keyword>
<dbReference type="AlphaFoldDB" id="Q0ABW5"/>
<dbReference type="CDD" id="cd02440">
    <property type="entry name" value="AdoMet_MTases"/>
    <property type="match status" value="1"/>
</dbReference>
<sequence length="416" mass="48229">MAHLLNRIVTEGRLKVILPDGRQRTFGPGAPPKVTLRINDWRTVRRLGVRPDLELGEAWMDQRIQLEEGTLRDLLAIACRALRELEQTRWHQVQRRLLRPLRYLAQFNPLGRARRNVAHHYDLSDELFDLFLDEDRQYSCAYFQNGDESLETAQQKKKRHIAAKLCLEPGQEVLDIGSGWGGMGLSLARYAPVNVTGVTLSTEQLRVARARAQEAGLDDRVAFELQDYRERQGPYDRIVSVGMFEHVGVTHYREFFGHLRRLLKPDGIALIHAIGRISPPARTNPWIAKYIFPGGYCPALSEVLRAVEKSRLWVTDVEILRLHYAETLRAWHDRFVANRERIKALYDERFCRMWEYYLLASEAAFRHLDHMVFQIQLSRDRRAVPLTRDYISEAEDRLAALDGEDRQGLKAVKRTG</sequence>
<dbReference type="Pfam" id="PF25371">
    <property type="entry name" value="DUF7884"/>
    <property type="match status" value="1"/>
</dbReference>
<dbReference type="SUPFAM" id="SSF53335">
    <property type="entry name" value="S-adenosyl-L-methionine-dependent methyltransferases"/>
    <property type="match status" value="1"/>
</dbReference>
<protein>
    <submittedName>
        <fullName evidence="7">Cyclopropane-fatty-acyl-phospholipid synthase</fullName>
        <ecNumber evidence="7">2.1.1.79</ecNumber>
    </submittedName>
</protein>
<evidence type="ECO:0000313" key="8">
    <source>
        <dbReference type="Proteomes" id="UP000001962"/>
    </source>
</evidence>
<accession>Q0ABW5</accession>
<evidence type="ECO:0000256" key="3">
    <source>
        <dbReference type="ARBA" id="ARBA00022679"/>
    </source>
</evidence>
<feature type="domain" description="DUF7884" evidence="6">
    <location>
        <begin position="11"/>
        <end position="80"/>
    </location>
</feature>
<dbReference type="InterPro" id="IPR029063">
    <property type="entry name" value="SAM-dependent_MTases_sf"/>
</dbReference>
<dbReference type="EC" id="2.1.1.79" evidence="7"/>
<evidence type="ECO:0000259" key="6">
    <source>
        <dbReference type="Pfam" id="PF25371"/>
    </source>
</evidence>
<keyword evidence="4" id="KW-0949">S-adenosyl-L-methionine</keyword>
<dbReference type="Gene3D" id="3.40.50.150">
    <property type="entry name" value="Vaccinia Virus protein VP39"/>
    <property type="match status" value="1"/>
</dbReference>
<dbReference type="GO" id="GO:0008610">
    <property type="term" value="P:lipid biosynthetic process"/>
    <property type="evidence" value="ECO:0007669"/>
    <property type="project" value="InterPro"/>
</dbReference>
<organism evidence="7 8">
    <name type="scientific">Alkalilimnicola ehrlichii (strain ATCC BAA-1101 / DSM 17681 / MLHE-1)</name>
    <dbReference type="NCBI Taxonomy" id="187272"/>
    <lineage>
        <taxon>Bacteria</taxon>
        <taxon>Pseudomonadati</taxon>
        <taxon>Pseudomonadota</taxon>
        <taxon>Gammaproteobacteria</taxon>
        <taxon>Chromatiales</taxon>
        <taxon>Ectothiorhodospiraceae</taxon>
        <taxon>Alkalilimnicola</taxon>
    </lineage>
</organism>
<dbReference type="InterPro" id="IPR057206">
    <property type="entry name" value="DUF7884"/>
</dbReference>
<evidence type="ECO:0000256" key="5">
    <source>
        <dbReference type="ARBA" id="ARBA00023098"/>
    </source>
</evidence>
<keyword evidence="2 7" id="KW-0489">Methyltransferase</keyword>